<dbReference type="RefSeq" id="WP_061277213.1">
    <property type="nucleotide sequence ID" value="NZ_CP023525.1"/>
</dbReference>
<dbReference type="Proteomes" id="UP000217979">
    <property type="component" value="Chromosome"/>
</dbReference>
<accession>A0A291DTM5</accession>
<dbReference type="Proteomes" id="UP000251197">
    <property type="component" value="Unassembled WGS sequence"/>
</dbReference>
<dbReference type="EMBL" id="UAVU01000003">
    <property type="protein sequence ID" value="SQA99355.1"/>
    <property type="molecule type" value="Genomic_DNA"/>
</dbReference>
<dbReference type="AlphaFoldDB" id="A0A291DTM5"/>
<proteinExistence type="predicted"/>
<gene>
    <name evidence="1" type="ORF">CO704_02185</name>
    <name evidence="2" type="ORF">NCTC12120_03273</name>
</gene>
<reference evidence="1 3" key="1">
    <citation type="submission" date="2017-09" db="EMBL/GenBank/DDBJ databases">
        <title>FDA dAtabase for Regulatory Grade micrObial Sequences (FDA-ARGOS): Supporting development and validation of Infectious Disease Dx tests.</title>
        <authorList>
            <person name="Minogue T."/>
            <person name="Wolcott M."/>
            <person name="Wasieloski L."/>
            <person name="Aguilar W."/>
            <person name="Moore D."/>
            <person name="Tallon L."/>
            <person name="Sadzewicz L."/>
            <person name="Ott S."/>
            <person name="Zhao X."/>
            <person name="Nagaraj S."/>
            <person name="Vavikolanu K."/>
            <person name="Aluvathingal J."/>
            <person name="Nadendla S."/>
            <person name="Sichtig H."/>
        </authorList>
    </citation>
    <scope>NUCLEOTIDE SEQUENCE [LARGE SCALE GENOMIC DNA]</scope>
    <source>
        <strain evidence="1 3">FDAARGOS_392</strain>
    </source>
</reference>
<dbReference type="EMBL" id="CP023525">
    <property type="protein sequence ID" value="ATF90976.1"/>
    <property type="molecule type" value="Genomic_DNA"/>
</dbReference>
<organism evidence="1 3">
    <name type="scientific">Cedecea neteri</name>
    <dbReference type="NCBI Taxonomy" id="158822"/>
    <lineage>
        <taxon>Bacteria</taxon>
        <taxon>Pseudomonadati</taxon>
        <taxon>Pseudomonadota</taxon>
        <taxon>Gammaproteobacteria</taxon>
        <taxon>Enterobacterales</taxon>
        <taxon>Enterobacteriaceae</taxon>
        <taxon>Cedecea</taxon>
    </lineage>
</organism>
<evidence type="ECO:0000313" key="3">
    <source>
        <dbReference type="Proteomes" id="UP000217979"/>
    </source>
</evidence>
<evidence type="ECO:0000313" key="2">
    <source>
        <dbReference type="EMBL" id="SQA99355.1"/>
    </source>
</evidence>
<sequence length="77" mass="8873">MQHELSHLNALWDALGKTTVRDEDGDVVTDEPFLHFPTGTPLFHIWSWFESLHDEFAVAAKLYNTYVPDALTDRKSK</sequence>
<protein>
    <submittedName>
        <fullName evidence="1">Uncharacterized protein</fullName>
    </submittedName>
</protein>
<reference evidence="2 4" key="2">
    <citation type="submission" date="2018-06" db="EMBL/GenBank/DDBJ databases">
        <authorList>
            <consortium name="Pathogen Informatics"/>
            <person name="Doyle S."/>
        </authorList>
    </citation>
    <scope>NUCLEOTIDE SEQUENCE [LARGE SCALE GENOMIC DNA]</scope>
    <source>
        <strain evidence="2 4">NCTC12120</strain>
    </source>
</reference>
<evidence type="ECO:0000313" key="1">
    <source>
        <dbReference type="EMBL" id="ATF90976.1"/>
    </source>
</evidence>
<evidence type="ECO:0000313" key="4">
    <source>
        <dbReference type="Proteomes" id="UP000251197"/>
    </source>
</evidence>
<name>A0A291DTM5_9ENTR</name>